<keyword evidence="3" id="KW-1185">Reference proteome</keyword>
<name>A0ABD0PKM6_CIRMR</name>
<feature type="region of interest" description="Disordered" evidence="1">
    <location>
        <begin position="45"/>
        <end position="64"/>
    </location>
</feature>
<comment type="caution">
    <text evidence="2">The sequence shown here is derived from an EMBL/GenBank/DDBJ whole genome shotgun (WGS) entry which is preliminary data.</text>
</comment>
<accession>A0ABD0PKM6</accession>
<sequence>ATTGGAQTSCLPSQDWNIEMFYKPKPRAKSGFDIQETIIYKDTHARRPRQLRCPGPSGSRSSLLGAESLEKQSGILRERFPICLDAAEAP</sequence>
<evidence type="ECO:0000313" key="3">
    <source>
        <dbReference type="Proteomes" id="UP001529510"/>
    </source>
</evidence>
<proteinExistence type="predicted"/>
<feature type="non-terminal residue" evidence="2">
    <location>
        <position position="1"/>
    </location>
</feature>
<dbReference type="AlphaFoldDB" id="A0ABD0PKM6"/>
<organism evidence="2 3">
    <name type="scientific">Cirrhinus mrigala</name>
    <name type="common">Mrigala</name>
    <dbReference type="NCBI Taxonomy" id="683832"/>
    <lineage>
        <taxon>Eukaryota</taxon>
        <taxon>Metazoa</taxon>
        <taxon>Chordata</taxon>
        <taxon>Craniata</taxon>
        <taxon>Vertebrata</taxon>
        <taxon>Euteleostomi</taxon>
        <taxon>Actinopterygii</taxon>
        <taxon>Neopterygii</taxon>
        <taxon>Teleostei</taxon>
        <taxon>Ostariophysi</taxon>
        <taxon>Cypriniformes</taxon>
        <taxon>Cyprinidae</taxon>
        <taxon>Labeoninae</taxon>
        <taxon>Labeonini</taxon>
        <taxon>Cirrhinus</taxon>
    </lineage>
</organism>
<protein>
    <submittedName>
        <fullName evidence="2">Uncharacterized protein</fullName>
    </submittedName>
</protein>
<gene>
    <name evidence="2" type="ORF">M9458_033622</name>
</gene>
<reference evidence="2 3" key="1">
    <citation type="submission" date="2024-05" db="EMBL/GenBank/DDBJ databases">
        <title>Genome sequencing and assembly of Indian major carp, Cirrhinus mrigala (Hamilton, 1822).</title>
        <authorList>
            <person name="Mohindra V."/>
            <person name="Chowdhury L.M."/>
            <person name="Lal K."/>
            <person name="Jena J.K."/>
        </authorList>
    </citation>
    <scope>NUCLEOTIDE SEQUENCE [LARGE SCALE GENOMIC DNA]</scope>
    <source>
        <strain evidence="2">CM1030</strain>
        <tissue evidence="2">Blood</tissue>
    </source>
</reference>
<feature type="compositionally biased region" description="Low complexity" evidence="1">
    <location>
        <begin position="51"/>
        <end position="64"/>
    </location>
</feature>
<dbReference type="EMBL" id="JAMKFB020000016">
    <property type="protein sequence ID" value="KAL0173311.1"/>
    <property type="molecule type" value="Genomic_DNA"/>
</dbReference>
<evidence type="ECO:0000313" key="2">
    <source>
        <dbReference type="EMBL" id="KAL0173311.1"/>
    </source>
</evidence>
<dbReference type="Proteomes" id="UP001529510">
    <property type="component" value="Unassembled WGS sequence"/>
</dbReference>
<evidence type="ECO:0000256" key="1">
    <source>
        <dbReference type="SAM" id="MobiDB-lite"/>
    </source>
</evidence>
<feature type="non-terminal residue" evidence="2">
    <location>
        <position position="90"/>
    </location>
</feature>